<dbReference type="InterPro" id="IPR040800">
    <property type="entry name" value="MycE_N"/>
</dbReference>
<proteinExistence type="predicted"/>
<keyword evidence="2" id="KW-0489">Methyltransferase</keyword>
<dbReference type="RefSeq" id="WP_013227228.1">
    <property type="nucleotide sequence ID" value="NC_014318.1"/>
</dbReference>
<evidence type="ECO:0000256" key="5">
    <source>
        <dbReference type="ARBA" id="ARBA00023194"/>
    </source>
</evidence>
<dbReference type="InterPro" id="IPR029063">
    <property type="entry name" value="SAM-dependent_MTases_sf"/>
</dbReference>
<dbReference type="Gene3D" id="3.40.50.150">
    <property type="entry name" value="Vaccinia Virus protein VP39"/>
    <property type="match status" value="1"/>
</dbReference>
<accession>A0A0H3DAQ6</accession>
<keyword evidence="3" id="KW-0808">Transferase</keyword>
<evidence type="ECO:0000256" key="3">
    <source>
        <dbReference type="ARBA" id="ARBA00022679"/>
    </source>
</evidence>
<dbReference type="GO" id="GO:0032259">
    <property type="term" value="P:methylation"/>
    <property type="evidence" value="ECO:0007669"/>
    <property type="project" value="UniProtKB-KW"/>
</dbReference>
<evidence type="ECO:0000259" key="6">
    <source>
        <dbReference type="Pfam" id="PF17843"/>
    </source>
</evidence>
<dbReference type="KEGG" id="amd:AMED_5408"/>
<dbReference type="EMBL" id="CP002000">
    <property type="protein sequence ID" value="ADJ47168.1"/>
    <property type="molecule type" value="Genomic_DNA"/>
</dbReference>
<evidence type="ECO:0000313" key="7">
    <source>
        <dbReference type="EMBL" id="ADJ47168.1"/>
    </source>
</evidence>
<comment type="pathway">
    <text evidence="1">Antibiotic biosynthesis.</text>
</comment>
<dbReference type="SUPFAM" id="SSF53335">
    <property type="entry name" value="S-adenosyl-L-methionine-dependent methyltransferases"/>
    <property type="match status" value="1"/>
</dbReference>
<keyword evidence="4" id="KW-0949">S-adenosyl-L-methionine</keyword>
<organism evidence="7 8">
    <name type="scientific">Amycolatopsis mediterranei (strain U-32)</name>
    <dbReference type="NCBI Taxonomy" id="749927"/>
    <lineage>
        <taxon>Bacteria</taxon>
        <taxon>Bacillati</taxon>
        <taxon>Actinomycetota</taxon>
        <taxon>Actinomycetes</taxon>
        <taxon>Pseudonocardiales</taxon>
        <taxon>Pseudonocardiaceae</taxon>
        <taxon>Amycolatopsis</taxon>
    </lineage>
</organism>
<sequence>MTAEKTVTPDIEALIRAASGRPDEIRARLDALGLARVAELAVAEWTLRLDPPANPLEIHIGLSVSDGRESADHTWVLRAGEPVRVLPGLHPACDVRLRYDAEDLITELWGPSRGRSSAARAYELTTAMDAHFPPRERQPSIAAASATLTAALSARAPDLGALAVRYGSDKWGQTHWFTQHYERHFAPLREEPVRLLEIGVGGYEDEESGGGSLKMWRRYFPRSSVFGLDYFDKSRFSGPRLTVVRGDQNDPAQLDALAKEHGPFDIVIDDGSHINEHVLTSFRALFPHVRTGGFYVIEDLWTSYLPGYGGDDRDFGVPTTMLGLLKTLLDDLHHQERDTDGEPSASEAGLVGMHVYHNIAFLEKGRNAEGGIPRWMPRAPHW</sequence>
<evidence type="ECO:0000256" key="4">
    <source>
        <dbReference type="ARBA" id="ARBA00022691"/>
    </source>
</evidence>
<dbReference type="OrthoDB" id="9816424at2"/>
<reference evidence="7 8" key="1">
    <citation type="journal article" date="2010" name="Cell Res.">
        <title>Complete genome sequence of the rifamycin SV-producing Amycolatopsis mediterranei U32 revealed its genetic characteristics in phylogeny and metabolism.</title>
        <authorList>
            <person name="Zhao W."/>
            <person name="Zhong Y."/>
            <person name="Yuan H."/>
            <person name="Wang J."/>
            <person name="Zheng H."/>
            <person name="Wang Y."/>
            <person name="Cen X."/>
            <person name="Xu F."/>
            <person name="Bai J."/>
            <person name="Han X."/>
            <person name="Lu G."/>
            <person name="Zhu Y."/>
            <person name="Shao Z."/>
            <person name="Yan H."/>
            <person name="Li C."/>
            <person name="Peng N."/>
            <person name="Zhang Z."/>
            <person name="Zhang Y."/>
            <person name="Lin W."/>
            <person name="Fan Y."/>
            <person name="Qin Z."/>
            <person name="Hu Y."/>
            <person name="Zhu B."/>
            <person name="Wang S."/>
            <person name="Ding X."/>
            <person name="Zhao G.P."/>
        </authorList>
    </citation>
    <scope>NUCLEOTIDE SEQUENCE [LARGE SCALE GENOMIC DNA]</scope>
    <source>
        <strain evidence="8">U-32</strain>
    </source>
</reference>
<protein>
    <recommendedName>
        <fullName evidence="6">Methyltransferase MycE N-terminal domain-containing protein</fullName>
    </recommendedName>
</protein>
<dbReference type="Pfam" id="PF17843">
    <property type="entry name" value="MycE_N"/>
    <property type="match status" value="1"/>
</dbReference>
<dbReference type="AlphaFoldDB" id="A0A0H3DAQ6"/>
<dbReference type="GeneID" id="92873116"/>
<dbReference type="GO" id="GO:0017000">
    <property type="term" value="P:antibiotic biosynthetic process"/>
    <property type="evidence" value="ECO:0007669"/>
    <property type="project" value="UniProtKB-KW"/>
</dbReference>
<dbReference type="HOGENOM" id="CLU_722879_0_0_11"/>
<evidence type="ECO:0000256" key="1">
    <source>
        <dbReference type="ARBA" id="ARBA00004792"/>
    </source>
</evidence>
<feature type="domain" description="Methyltransferase MycE N-terminal" evidence="6">
    <location>
        <begin position="11"/>
        <end position="120"/>
    </location>
</feature>
<keyword evidence="5" id="KW-0045">Antibiotic biosynthesis</keyword>
<dbReference type="Gene3D" id="3.30.1050.30">
    <property type="match status" value="1"/>
</dbReference>
<dbReference type="eggNOG" id="COG3510">
    <property type="taxonomic scope" value="Bacteria"/>
</dbReference>
<dbReference type="Proteomes" id="UP000000328">
    <property type="component" value="Chromosome"/>
</dbReference>
<evidence type="ECO:0000313" key="8">
    <source>
        <dbReference type="Proteomes" id="UP000000328"/>
    </source>
</evidence>
<gene>
    <name evidence="7" type="ordered locus">AMED_5408</name>
</gene>
<dbReference type="GO" id="GO:0008168">
    <property type="term" value="F:methyltransferase activity"/>
    <property type="evidence" value="ECO:0007669"/>
    <property type="project" value="UniProtKB-KW"/>
</dbReference>
<name>A0A0H3DAQ6_AMYMU</name>
<evidence type="ECO:0000256" key="2">
    <source>
        <dbReference type="ARBA" id="ARBA00022603"/>
    </source>
</evidence>
<dbReference type="PATRIC" id="fig|749927.5.peg.5606"/>